<name>A0AAV5VQ07_9BILA</name>
<dbReference type="EMBL" id="BTSY01000003">
    <property type="protein sequence ID" value="GMT20646.1"/>
    <property type="molecule type" value="Genomic_DNA"/>
</dbReference>
<proteinExistence type="predicted"/>
<evidence type="ECO:0000313" key="1">
    <source>
        <dbReference type="EMBL" id="GMT20646.1"/>
    </source>
</evidence>
<dbReference type="AlphaFoldDB" id="A0AAV5VQ07"/>
<accession>A0AAV5VQ07</accession>
<keyword evidence="2" id="KW-1185">Reference proteome</keyword>
<feature type="non-terminal residue" evidence="1">
    <location>
        <position position="1"/>
    </location>
</feature>
<evidence type="ECO:0000313" key="2">
    <source>
        <dbReference type="Proteomes" id="UP001432322"/>
    </source>
</evidence>
<feature type="non-terminal residue" evidence="1">
    <location>
        <position position="118"/>
    </location>
</feature>
<gene>
    <name evidence="1" type="ORF">PFISCL1PPCAC_11943</name>
</gene>
<comment type="caution">
    <text evidence="1">The sequence shown here is derived from an EMBL/GenBank/DDBJ whole genome shotgun (WGS) entry which is preliminary data.</text>
</comment>
<organism evidence="1 2">
    <name type="scientific">Pristionchus fissidentatus</name>
    <dbReference type="NCBI Taxonomy" id="1538716"/>
    <lineage>
        <taxon>Eukaryota</taxon>
        <taxon>Metazoa</taxon>
        <taxon>Ecdysozoa</taxon>
        <taxon>Nematoda</taxon>
        <taxon>Chromadorea</taxon>
        <taxon>Rhabditida</taxon>
        <taxon>Rhabditina</taxon>
        <taxon>Diplogasteromorpha</taxon>
        <taxon>Diplogasteroidea</taxon>
        <taxon>Neodiplogasteridae</taxon>
        <taxon>Pristionchus</taxon>
    </lineage>
</organism>
<reference evidence="1" key="1">
    <citation type="submission" date="2023-10" db="EMBL/GenBank/DDBJ databases">
        <title>Genome assembly of Pristionchus species.</title>
        <authorList>
            <person name="Yoshida K."/>
            <person name="Sommer R.J."/>
        </authorList>
    </citation>
    <scope>NUCLEOTIDE SEQUENCE</scope>
    <source>
        <strain evidence="1">RS5133</strain>
    </source>
</reference>
<protein>
    <recommendedName>
        <fullName evidence="3">F-box domain-containing protein</fullName>
    </recommendedName>
</protein>
<sequence length="118" mass="14058">YYRLRPKSDRKLTRMERIRQKLEKIRTFRTKEMRKAHQKWENLSAVEKLPVENLYNIFTFAPESMGVLRLTSSYMKKCVDKCKSLRGGRPTMKEVSFCLHQHPLFSLNIFLNEKTSGS</sequence>
<evidence type="ECO:0008006" key="3">
    <source>
        <dbReference type="Google" id="ProtNLM"/>
    </source>
</evidence>
<dbReference type="Proteomes" id="UP001432322">
    <property type="component" value="Unassembled WGS sequence"/>
</dbReference>